<feature type="region of interest" description="Disordered" evidence="1">
    <location>
        <begin position="1"/>
        <end position="86"/>
    </location>
</feature>
<proteinExistence type="predicted"/>
<gene>
    <name evidence="2" type="ORF">PCOR1329_LOCUS21994</name>
</gene>
<protein>
    <submittedName>
        <fullName evidence="2">Uncharacterized protein</fullName>
    </submittedName>
</protein>
<accession>A0ABN9RML4</accession>
<sequence>RGPPRALHPDLAPVYPGQGVAPRGVLPAASARGREATPQPPASAGGAASPGGDGGAAAGRDRSEAGGSEQLSQDLDAFIGTGVAED</sequence>
<dbReference type="Proteomes" id="UP001189429">
    <property type="component" value="Unassembled WGS sequence"/>
</dbReference>
<reference evidence="2" key="1">
    <citation type="submission" date="2023-10" db="EMBL/GenBank/DDBJ databases">
        <authorList>
            <person name="Chen Y."/>
            <person name="Shah S."/>
            <person name="Dougan E. K."/>
            <person name="Thang M."/>
            <person name="Chan C."/>
        </authorList>
    </citation>
    <scope>NUCLEOTIDE SEQUENCE [LARGE SCALE GENOMIC DNA]</scope>
</reference>
<evidence type="ECO:0000313" key="2">
    <source>
        <dbReference type="EMBL" id="CAK0820221.1"/>
    </source>
</evidence>
<evidence type="ECO:0000256" key="1">
    <source>
        <dbReference type="SAM" id="MobiDB-lite"/>
    </source>
</evidence>
<feature type="non-terminal residue" evidence="2">
    <location>
        <position position="1"/>
    </location>
</feature>
<dbReference type="EMBL" id="CAUYUJ010007298">
    <property type="protein sequence ID" value="CAK0820221.1"/>
    <property type="molecule type" value="Genomic_DNA"/>
</dbReference>
<keyword evidence="3" id="KW-1185">Reference proteome</keyword>
<name>A0ABN9RML4_9DINO</name>
<evidence type="ECO:0000313" key="3">
    <source>
        <dbReference type="Proteomes" id="UP001189429"/>
    </source>
</evidence>
<feature type="non-terminal residue" evidence="2">
    <location>
        <position position="86"/>
    </location>
</feature>
<comment type="caution">
    <text evidence="2">The sequence shown here is derived from an EMBL/GenBank/DDBJ whole genome shotgun (WGS) entry which is preliminary data.</text>
</comment>
<feature type="compositionally biased region" description="Gly residues" evidence="1">
    <location>
        <begin position="48"/>
        <end position="57"/>
    </location>
</feature>
<organism evidence="2 3">
    <name type="scientific">Prorocentrum cordatum</name>
    <dbReference type="NCBI Taxonomy" id="2364126"/>
    <lineage>
        <taxon>Eukaryota</taxon>
        <taxon>Sar</taxon>
        <taxon>Alveolata</taxon>
        <taxon>Dinophyceae</taxon>
        <taxon>Prorocentrales</taxon>
        <taxon>Prorocentraceae</taxon>
        <taxon>Prorocentrum</taxon>
    </lineage>
</organism>